<protein>
    <recommendedName>
        <fullName evidence="2">SERTA domain-containing protein</fullName>
    </recommendedName>
</protein>
<dbReference type="CTD" id="8236731"/>
<dbReference type="Pfam" id="PF06031">
    <property type="entry name" value="SERTA"/>
    <property type="match status" value="1"/>
</dbReference>
<dbReference type="GeneID" id="8236731"/>
<keyword evidence="5" id="KW-1185">Reference proteome</keyword>
<reference evidence="3" key="2">
    <citation type="submission" date="2007-04" db="EMBL/GenBank/DDBJ databases">
        <title>The genome of the human body louse.</title>
        <authorList>
            <consortium name="The Human Body Louse Genome Consortium"/>
            <person name="Kirkness E."/>
            <person name="Walenz B."/>
            <person name="Hass B."/>
            <person name="Bruggner R."/>
            <person name="Strausberg R."/>
        </authorList>
    </citation>
    <scope>NUCLEOTIDE SEQUENCE</scope>
    <source>
        <strain evidence="3">USDA</strain>
    </source>
</reference>
<feature type="compositionally biased region" description="Acidic residues" evidence="1">
    <location>
        <begin position="90"/>
        <end position="108"/>
    </location>
</feature>
<dbReference type="STRING" id="121224.E0VG32"/>
<dbReference type="OrthoDB" id="8735401at2759"/>
<evidence type="ECO:0000256" key="1">
    <source>
        <dbReference type="SAM" id="MobiDB-lite"/>
    </source>
</evidence>
<dbReference type="InterPro" id="IPR052262">
    <property type="entry name" value="E2F-SERTA_domain_protein"/>
</dbReference>
<reference evidence="3" key="1">
    <citation type="submission" date="2007-04" db="EMBL/GenBank/DDBJ databases">
        <title>Annotation of Pediculus humanus corporis strain USDA.</title>
        <authorList>
            <person name="Kirkness E."/>
            <person name="Hannick L."/>
            <person name="Hass B."/>
            <person name="Bruggner R."/>
            <person name="Lawson D."/>
            <person name="Bidwell S."/>
            <person name="Joardar V."/>
            <person name="Caler E."/>
            <person name="Walenz B."/>
            <person name="Inman J."/>
            <person name="Schobel S."/>
            <person name="Galinsky K."/>
            <person name="Amedeo P."/>
            <person name="Strausberg R."/>
        </authorList>
    </citation>
    <scope>NUCLEOTIDE SEQUENCE</scope>
    <source>
        <strain evidence="3">USDA</strain>
    </source>
</reference>
<name>E0VG32_PEDHC</name>
<evidence type="ECO:0000313" key="3">
    <source>
        <dbReference type="EMBL" id="EEB12338.1"/>
    </source>
</evidence>
<organism>
    <name type="scientific">Pediculus humanus subsp. corporis</name>
    <name type="common">Body louse</name>
    <dbReference type="NCBI Taxonomy" id="121224"/>
    <lineage>
        <taxon>Eukaryota</taxon>
        <taxon>Metazoa</taxon>
        <taxon>Ecdysozoa</taxon>
        <taxon>Arthropoda</taxon>
        <taxon>Hexapoda</taxon>
        <taxon>Insecta</taxon>
        <taxon>Pterygota</taxon>
        <taxon>Neoptera</taxon>
        <taxon>Paraneoptera</taxon>
        <taxon>Psocodea</taxon>
        <taxon>Troctomorpha</taxon>
        <taxon>Phthiraptera</taxon>
        <taxon>Anoplura</taxon>
        <taxon>Pediculidae</taxon>
        <taxon>Pediculus</taxon>
    </lineage>
</organism>
<sequence length="447" mass="49046">MDDVRNFTSPDLMGLPSANKRKLGGGGEDDEGLLSSAKQCKSEDQTWVADVPGQNLNLPKPSKPSRLEELASVAPPDWAAQRPALLTTLLEDDDEVDDEDFDDEEEERIEGKYLPAGKSYSCRYSSEDSCFNNKNSGYEDQGYSGGSSSPVHYVSRSSSYSSTKNSQYWGGYPSSSPQQTIRCEENGKSYLELGPSPASARNRTPSSLDKCCDAERTSWCKRAPETSCYRQRRLAVFNLSMCKLGRYRQFTDPSLLKSVLICNTLRYIEREMEQEGCFYGGLPGHATCASPPPLPPTPSPAEVDPTFPPPQFLEVPDITPSASSYRAGPEFYEQSGRATPFPLANQCCDSDSGVGDEDNAKSINWGSVLSLSSQSDLDPMNNNELFSDSSTTQDLVHEFDDFLPTWKLTPVSADEVLKSATSDTSPSLSPCQIQGQEMELMQVLVSS</sequence>
<proteinExistence type="predicted"/>
<dbReference type="eggNOG" id="ENOG502S26U">
    <property type="taxonomic scope" value="Eukaryota"/>
</dbReference>
<dbReference type="EnsemblMetazoa" id="PHUM172550-RA">
    <property type="protein sequence ID" value="PHUM172550-PA"/>
    <property type="gene ID" value="PHUM172550"/>
</dbReference>
<dbReference type="AlphaFoldDB" id="E0VG32"/>
<reference evidence="4" key="3">
    <citation type="submission" date="2020-05" db="UniProtKB">
        <authorList>
            <consortium name="EnsemblMetazoa"/>
        </authorList>
    </citation>
    <scope>IDENTIFICATION</scope>
    <source>
        <strain evidence="4">USDA</strain>
    </source>
</reference>
<dbReference type="PANTHER" id="PTHR16277:SF7">
    <property type="entry name" value="RE12330P"/>
    <property type="match status" value="1"/>
</dbReference>
<dbReference type="KEGG" id="phu:Phum_PHUM172550"/>
<dbReference type="OMA" id="NAKSINW"/>
<evidence type="ECO:0000259" key="2">
    <source>
        <dbReference type="PROSITE" id="PS51053"/>
    </source>
</evidence>
<dbReference type="EMBL" id="DS235131">
    <property type="protein sequence ID" value="EEB12338.1"/>
    <property type="molecule type" value="Genomic_DNA"/>
</dbReference>
<dbReference type="Proteomes" id="UP000009046">
    <property type="component" value="Unassembled WGS sequence"/>
</dbReference>
<dbReference type="PROSITE" id="PS51053">
    <property type="entry name" value="SERTA"/>
    <property type="match status" value="1"/>
</dbReference>
<evidence type="ECO:0000313" key="5">
    <source>
        <dbReference type="Proteomes" id="UP000009046"/>
    </source>
</evidence>
<dbReference type="EMBL" id="AAZO01002003">
    <property type="status" value="NOT_ANNOTATED_CDS"/>
    <property type="molecule type" value="Genomic_DNA"/>
</dbReference>
<feature type="region of interest" description="Disordered" evidence="1">
    <location>
        <begin position="1"/>
        <end position="112"/>
    </location>
</feature>
<dbReference type="VEuPathDB" id="VectorBase:PHUM172550"/>
<dbReference type="RefSeq" id="XP_002425076.1">
    <property type="nucleotide sequence ID" value="XM_002425031.1"/>
</dbReference>
<accession>E0VG32</accession>
<dbReference type="InterPro" id="IPR009263">
    <property type="entry name" value="SERTA_dom"/>
</dbReference>
<dbReference type="PANTHER" id="PTHR16277">
    <property type="entry name" value="CELL DIVISION CYCLE ASSOCIATED PROTEIN 4/SERTA DOMAIN-CONTAINING PROTEIN 2"/>
    <property type="match status" value="1"/>
</dbReference>
<gene>
    <name evidence="4" type="primary">8236731</name>
    <name evidence="3" type="ORF">Phum_PHUM172550</name>
</gene>
<dbReference type="HOGENOM" id="CLU_517145_0_0_1"/>
<evidence type="ECO:0000313" key="4">
    <source>
        <dbReference type="EnsemblMetazoa" id="PHUM172550-PA"/>
    </source>
</evidence>
<dbReference type="GO" id="GO:0005634">
    <property type="term" value="C:nucleus"/>
    <property type="evidence" value="ECO:0007669"/>
    <property type="project" value="TreeGrafter"/>
</dbReference>
<dbReference type="InParanoid" id="E0VG32"/>
<feature type="domain" description="SERTA" evidence="2">
    <location>
        <begin position="229"/>
        <end position="276"/>
    </location>
</feature>